<reference evidence="1 2" key="1">
    <citation type="submission" date="2020-08" db="EMBL/GenBank/DDBJ databases">
        <title>Genomic Encyclopedia of Type Strains, Phase IV (KMG-V): Genome sequencing to study the core and pangenomes of soil and plant-associated prokaryotes.</title>
        <authorList>
            <person name="Whitman W."/>
        </authorList>
    </citation>
    <scope>NUCLEOTIDE SEQUENCE [LARGE SCALE GENOMIC DNA]</scope>
    <source>
        <strain evidence="1 2">34/80</strain>
    </source>
</reference>
<name>A0A840FJL1_9BURK</name>
<evidence type="ECO:0000313" key="1">
    <source>
        <dbReference type="EMBL" id="MBB4219400.1"/>
    </source>
</evidence>
<gene>
    <name evidence="1" type="ORF">GGD71_000147</name>
</gene>
<sequence length="101" mass="11423">MAHFILTFRIASDKGYQERYDSFVDAVHKLAGGAGKVWDETTSFYAFSTNSTAQHVLNHLYVRSDFDSTKDMMVVIDVDTRTKATIGPLKYEVLLTSYLGF</sequence>
<dbReference type="Proteomes" id="UP000524450">
    <property type="component" value="Unassembled WGS sequence"/>
</dbReference>
<organism evidence="1 2">
    <name type="scientific">Variovorax guangxiensis</name>
    <dbReference type="NCBI Taxonomy" id="1775474"/>
    <lineage>
        <taxon>Bacteria</taxon>
        <taxon>Pseudomonadati</taxon>
        <taxon>Pseudomonadota</taxon>
        <taxon>Betaproteobacteria</taxon>
        <taxon>Burkholderiales</taxon>
        <taxon>Comamonadaceae</taxon>
        <taxon>Variovorax</taxon>
    </lineage>
</organism>
<dbReference type="RefSeq" id="WP_184634563.1">
    <property type="nucleotide sequence ID" value="NZ_JACIFZ010000001.1"/>
</dbReference>
<accession>A0A840FJL1</accession>
<protein>
    <submittedName>
        <fullName evidence="1">Uncharacterized protein</fullName>
    </submittedName>
</protein>
<dbReference type="AlphaFoldDB" id="A0A840FJL1"/>
<comment type="caution">
    <text evidence="1">The sequence shown here is derived from an EMBL/GenBank/DDBJ whole genome shotgun (WGS) entry which is preliminary data.</text>
</comment>
<evidence type="ECO:0000313" key="2">
    <source>
        <dbReference type="Proteomes" id="UP000524450"/>
    </source>
</evidence>
<dbReference type="EMBL" id="JACIFZ010000001">
    <property type="protein sequence ID" value="MBB4219400.1"/>
    <property type="molecule type" value="Genomic_DNA"/>
</dbReference>
<proteinExistence type="predicted"/>